<sequence length="772" mass="87980">MQYKIYEIENDKTDNNALMVNETVFHNANGYIGIRSNYEEGYPDGYDTIRGSYINGFYDIADMKQAEKLCGLVEDKQAMLNVADTQTIYLELDGERFSLFEGEVLRSRRFLDMEAGVTGREVHWRSPGGKEAEIRIKRMTSFCQLTLFTIEYSVKALNFSGNISFTSYHTGKVTNYSNANDPRVAQESKRYILPEKAWMEEGASYLTSTTSKSGLSVCTGVAHTLTAEGEKGKQEENIETELLLNQTEHSACYKAQLPIKEQETVILTKYTVFCDSIRFGDCSKAAKEEMEKALRIPLSGHYETQRIYLKEFWDNCMLQIKGDDALTEAVNYNMYQLIQSVGKDEHSNIAAKGLSGEGYEGHYFWDTEMYIQPFFNLTQPAITKNLISFRYSTLEQARENAHILGHKKGILYPWRTIMGVECSGYFPSGTAAYHINGDVAYSIVSYYLATKDIDFIADKGAEIIFETARLWLDVGNYFEGSFRINEVTGPDEYTCMVNNNYFTNAAAQYNLNWAVKFFYLLKEAGMLQKVTEKITLTDNEIEEFGRAAENMYLPYDEELGINPQDDSFLAKKVWDIPGTPADKFPLLLHYHPLHLYRYQVCKQADTVLAHFIFEDAQSLETIGKSFEYYEKVTTHDSSLSTCIFSIVASKLGLTQKAYEYFGDSAKLDLFNTHKNTKDGIHTANMGGTFMAIVYGFAGLRIKESGISFAPVLPECWEEYCFQINYEDSRIKVEVKKEESIFTLISGSATRLQVYQELYELNDRVSVKIGLNK</sequence>
<keyword evidence="10" id="KW-1185">Reference proteome</keyword>
<gene>
    <name evidence="9" type="ORF">bsdcttw_02860</name>
</gene>
<feature type="binding site" evidence="5">
    <location>
        <begin position="365"/>
        <end position="366"/>
    </location>
    <ligand>
        <name>substrate</name>
    </ligand>
</feature>
<dbReference type="InterPro" id="IPR012341">
    <property type="entry name" value="6hp_glycosidase-like_sf"/>
</dbReference>
<dbReference type="Gene3D" id="2.60.420.10">
    <property type="entry name" value="Maltose phosphorylase, domain 3"/>
    <property type="match status" value="1"/>
</dbReference>
<keyword evidence="2" id="KW-0328">Glycosyltransferase</keyword>
<accession>A0A7I8DJS7</accession>
<name>A0A7I8DJS7_9FIRM</name>
<evidence type="ECO:0000259" key="8">
    <source>
        <dbReference type="Pfam" id="PF03636"/>
    </source>
</evidence>
<dbReference type="GO" id="GO:0030246">
    <property type="term" value="F:carbohydrate binding"/>
    <property type="evidence" value="ECO:0007669"/>
    <property type="project" value="InterPro"/>
</dbReference>
<feature type="active site" description="Proton donor" evidence="4">
    <location>
        <position position="492"/>
    </location>
</feature>
<comment type="similarity">
    <text evidence="1">Belongs to the glycosyl hydrolase 65 family.</text>
</comment>
<dbReference type="InterPro" id="IPR037018">
    <property type="entry name" value="GH65_N"/>
</dbReference>
<dbReference type="EMBL" id="AP023368">
    <property type="protein sequence ID" value="BCJ97245.1"/>
    <property type="molecule type" value="Genomic_DNA"/>
</dbReference>
<dbReference type="SUPFAM" id="SSF74650">
    <property type="entry name" value="Galactose mutarotase-like"/>
    <property type="match status" value="1"/>
</dbReference>
<feature type="binding site" evidence="5">
    <location>
        <begin position="602"/>
        <end position="603"/>
    </location>
    <ligand>
        <name>substrate</name>
    </ligand>
</feature>
<dbReference type="Gene3D" id="2.70.98.40">
    <property type="entry name" value="Glycoside hydrolase, family 65, N-terminal domain"/>
    <property type="match status" value="1"/>
</dbReference>
<proteinExistence type="inferred from homology"/>
<feature type="domain" description="Glycoside hydrolase family 65 N-terminal" evidence="8">
    <location>
        <begin position="11"/>
        <end position="273"/>
    </location>
</feature>
<dbReference type="Pfam" id="PF03633">
    <property type="entry name" value="Glyco_hydro_65C"/>
    <property type="match status" value="1"/>
</dbReference>
<dbReference type="InterPro" id="IPR005195">
    <property type="entry name" value="Glyco_hydro_65_M"/>
</dbReference>
<feature type="domain" description="Glycoside hydrolase family 65 C-terminal" evidence="7">
    <location>
        <begin position="699"/>
        <end position="760"/>
    </location>
</feature>
<reference evidence="9 10" key="1">
    <citation type="submission" date="2020-08" db="EMBL/GenBank/DDBJ databases">
        <title>Draft genome sequencing of an Anaerocolumna strain isolated from anoxic soil subjected to BSD treatment.</title>
        <authorList>
            <person name="Uek A."/>
            <person name="Tonouchi A."/>
        </authorList>
    </citation>
    <scope>NUCLEOTIDE SEQUENCE [LARGE SCALE GENOMIC DNA]</scope>
    <source>
        <strain evidence="9 10">CTTW</strain>
    </source>
</reference>
<evidence type="ECO:0000256" key="2">
    <source>
        <dbReference type="ARBA" id="ARBA00022676"/>
    </source>
</evidence>
<reference evidence="9 10" key="2">
    <citation type="submission" date="2020-08" db="EMBL/GenBank/DDBJ databases">
        <authorList>
            <person name="Ueki A."/>
            <person name="Tonouchi A."/>
        </authorList>
    </citation>
    <scope>NUCLEOTIDE SEQUENCE [LARGE SCALE GENOMIC DNA]</scope>
    <source>
        <strain evidence="9 10">CTTW</strain>
    </source>
</reference>
<dbReference type="InterPro" id="IPR005194">
    <property type="entry name" value="Glyco_hydro_65_C"/>
</dbReference>
<keyword evidence="9" id="KW-0378">Hydrolase</keyword>
<evidence type="ECO:0000313" key="9">
    <source>
        <dbReference type="EMBL" id="BCJ97245.1"/>
    </source>
</evidence>
<evidence type="ECO:0000256" key="4">
    <source>
        <dbReference type="PIRSR" id="PIRSR036289-50"/>
    </source>
</evidence>
<evidence type="ECO:0000259" key="6">
    <source>
        <dbReference type="Pfam" id="PF03632"/>
    </source>
</evidence>
<dbReference type="GO" id="GO:0016757">
    <property type="term" value="F:glycosyltransferase activity"/>
    <property type="evidence" value="ECO:0007669"/>
    <property type="project" value="UniProtKB-KW"/>
</dbReference>
<dbReference type="PANTHER" id="PTHR11051:SF8">
    <property type="entry name" value="PROTEIN-GLUCOSYLGALACTOSYLHYDROXYLYSINE GLUCOSIDASE"/>
    <property type="match status" value="1"/>
</dbReference>
<dbReference type="GO" id="GO:0005975">
    <property type="term" value="P:carbohydrate metabolic process"/>
    <property type="evidence" value="ECO:0007669"/>
    <property type="project" value="InterPro"/>
</dbReference>
<dbReference type="Pfam" id="PF03632">
    <property type="entry name" value="Glyco_hydro_65m"/>
    <property type="match status" value="1"/>
</dbReference>
<dbReference type="Pfam" id="PF03636">
    <property type="entry name" value="Glyco_hydro_65N"/>
    <property type="match status" value="1"/>
</dbReference>
<dbReference type="InterPro" id="IPR017045">
    <property type="entry name" value="Malt_Pase/Glycosyl_Hdrlase"/>
</dbReference>
<protein>
    <submittedName>
        <fullName evidence="9">Glycosyl hydrolase</fullName>
    </submittedName>
</protein>
<dbReference type="Gene3D" id="1.50.10.10">
    <property type="match status" value="1"/>
</dbReference>
<evidence type="ECO:0000259" key="7">
    <source>
        <dbReference type="Pfam" id="PF03633"/>
    </source>
</evidence>
<dbReference type="PIRSF" id="PIRSF036289">
    <property type="entry name" value="Glycosyl_hydrolase_malt_phosph"/>
    <property type="match status" value="1"/>
</dbReference>
<dbReference type="GO" id="GO:0004553">
    <property type="term" value="F:hydrolase activity, hydrolyzing O-glycosyl compounds"/>
    <property type="evidence" value="ECO:0007669"/>
    <property type="project" value="TreeGrafter"/>
</dbReference>
<dbReference type="InterPro" id="IPR005196">
    <property type="entry name" value="Glyco_hydro_65_N"/>
</dbReference>
<dbReference type="PANTHER" id="PTHR11051">
    <property type="entry name" value="GLYCOSYL HYDROLASE-RELATED"/>
    <property type="match status" value="1"/>
</dbReference>
<evidence type="ECO:0000256" key="3">
    <source>
        <dbReference type="ARBA" id="ARBA00022679"/>
    </source>
</evidence>
<dbReference type="InterPro" id="IPR008928">
    <property type="entry name" value="6-hairpin_glycosidase_sf"/>
</dbReference>
<evidence type="ECO:0000256" key="5">
    <source>
        <dbReference type="PIRSR" id="PIRSR036289-51"/>
    </source>
</evidence>
<dbReference type="InterPro" id="IPR011013">
    <property type="entry name" value="Gal_mutarotase_sf_dom"/>
</dbReference>
<keyword evidence="3" id="KW-0808">Transferase</keyword>
<evidence type="ECO:0000256" key="1">
    <source>
        <dbReference type="ARBA" id="ARBA00006768"/>
    </source>
</evidence>
<organism evidence="9 10">
    <name type="scientific">Anaerocolumna chitinilytica</name>
    <dbReference type="NCBI Taxonomy" id="1727145"/>
    <lineage>
        <taxon>Bacteria</taxon>
        <taxon>Bacillati</taxon>
        <taxon>Bacillota</taxon>
        <taxon>Clostridia</taxon>
        <taxon>Lachnospirales</taxon>
        <taxon>Lachnospiraceae</taxon>
        <taxon>Anaerocolumna</taxon>
    </lineage>
</organism>
<dbReference type="KEGG" id="acht:bsdcttw_02860"/>
<dbReference type="Proteomes" id="UP000515703">
    <property type="component" value="Chromosome"/>
</dbReference>
<dbReference type="AlphaFoldDB" id="A0A7I8DJS7"/>
<evidence type="ECO:0000313" key="10">
    <source>
        <dbReference type="Proteomes" id="UP000515703"/>
    </source>
</evidence>
<feature type="domain" description="Glycoside hydrolase family 65 central catalytic" evidence="6">
    <location>
        <begin position="332"/>
        <end position="689"/>
    </location>
</feature>
<dbReference type="RefSeq" id="WP_225903761.1">
    <property type="nucleotide sequence ID" value="NZ_AP023368.1"/>
</dbReference>
<dbReference type="SUPFAM" id="SSF48208">
    <property type="entry name" value="Six-hairpin glycosidases"/>
    <property type="match status" value="1"/>
</dbReference>